<organism evidence="2 3">
    <name type="scientific">Platanthera guangdongensis</name>
    <dbReference type="NCBI Taxonomy" id="2320717"/>
    <lineage>
        <taxon>Eukaryota</taxon>
        <taxon>Viridiplantae</taxon>
        <taxon>Streptophyta</taxon>
        <taxon>Embryophyta</taxon>
        <taxon>Tracheophyta</taxon>
        <taxon>Spermatophyta</taxon>
        <taxon>Magnoliopsida</taxon>
        <taxon>Liliopsida</taxon>
        <taxon>Asparagales</taxon>
        <taxon>Orchidaceae</taxon>
        <taxon>Orchidoideae</taxon>
        <taxon>Orchideae</taxon>
        <taxon>Orchidinae</taxon>
        <taxon>Platanthera</taxon>
    </lineage>
</organism>
<accession>A0ABR2N3F5</accession>
<protein>
    <submittedName>
        <fullName evidence="2">Uncharacterized protein</fullName>
    </submittedName>
</protein>
<dbReference type="Proteomes" id="UP001412067">
    <property type="component" value="Unassembled WGS sequence"/>
</dbReference>
<name>A0ABR2N3F5_9ASPA</name>
<evidence type="ECO:0000313" key="3">
    <source>
        <dbReference type="Proteomes" id="UP001412067"/>
    </source>
</evidence>
<dbReference type="InterPro" id="IPR050287">
    <property type="entry name" value="MTA/SAH_deaminase"/>
</dbReference>
<dbReference type="SUPFAM" id="SSF51556">
    <property type="entry name" value="Metallo-dependent hydrolases"/>
    <property type="match status" value="1"/>
</dbReference>
<proteinExistence type="predicted"/>
<gene>
    <name evidence="2" type="ORF">KSP40_PGU006158</name>
</gene>
<dbReference type="EMBL" id="JBBWWR010000002">
    <property type="protein sequence ID" value="KAK8969908.1"/>
    <property type="molecule type" value="Genomic_DNA"/>
</dbReference>
<dbReference type="PANTHER" id="PTHR43794:SF11">
    <property type="entry name" value="AMIDOHYDROLASE-RELATED DOMAIN-CONTAINING PROTEIN"/>
    <property type="match status" value="1"/>
</dbReference>
<evidence type="ECO:0000313" key="2">
    <source>
        <dbReference type="EMBL" id="KAK8969908.1"/>
    </source>
</evidence>
<evidence type="ECO:0000256" key="1">
    <source>
        <dbReference type="ARBA" id="ARBA00022801"/>
    </source>
</evidence>
<sequence>MDTRKVDNGTVSYLEKIGLLGSNLLAAHSVWVNEDEVSIITSLKVDEMYLASLINKGKEAYTKGTTNPTALPAEVVLKMTTIFGAKSVLWDNEIGSIEVGKKQDPSERDIISLAYLHQPPLLTMLPYLTHVGAAEPEAGPHILIPSLSNTGMRLSQAKTDALTTESYSYYHVPLTSSKTLPQIDIFPFYHYYLV</sequence>
<keyword evidence="1" id="KW-0378">Hydrolase</keyword>
<comment type="caution">
    <text evidence="2">The sequence shown here is derived from an EMBL/GenBank/DDBJ whole genome shotgun (WGS) entry which is preliminary data.</text>
</comment>
<keyword evidence="3" id="KW-1185">Reference proteome</keyword>
<dbReference type="InterPro" id="IPR032466">
    <property type="entry name" value="Metal_Hydrolase"/>
</dbReference>
<dbReference type="PANTHER" id="PTHR43794">
    <property type="entry name" value="AMINOHYDROLASE SSNA-RELATED"/>
    <property type="match status" value="1"/>
</dbReference>
<dbReference type="Gene3D" id="3.20.20.140">
    <property type="entry name" value="Metal-dependent hydrolases"/>
    <property type="match status" value="2"/>
</dbReference>
<reference evidence="2 3" key="1">
    <citation type="journal article" date="2022" name="Nat. Plants">
        <title>Genomes of leafy and leafless Platanthera orchids illuminate the evolution of mycoheterotrophy.</title>
        <authorList>
            <person name="Li M.H."/>
            <person name="Liu K.W."/>
            <person name="Li Z."/>
            <person name="Lu H.C."/>
            <person name="Ye Q.L."/>
            <person name="Zhang D."/>
            <person name="Wang J.Y."/>
            <person name="Li Y.F."/>
            <person name="Zhong Z.M."/>
            <person name="Liu X."/>
            <person name="Yu X."/>
            <person name="Liu D.K."/>
            <person name="Tu X.D."/>
            <person name="Liu B."/>
            <person name="Hao Y."/>
            <person name="Liao X.Y."/>
            <person name="Jiang Y.T."/>
            <person name="Sun W.H."/>
            <person name="Chen J."/>
            <person name="Chen Y.Q."/>
            <person name="Ai Y."/>
            <person name="Zhai J.W."/>
            <person name="Wu S.S."/>
            <person name="Zhou Z."/>
            <person name="Hsiao Y.Y."/>
            <person name="Wu W.L."/>
            <person name="Chen Y.Y."/>
            <person name="Lin Y.F."/>
            <person name="Hsu J.L."/>
            <person name="Li C.Y."/>
            <person name="Wang Z.W."/>
            <person name="Zhao X."/>
            <person name="Zhong W.Y."/>
            <person name="Ma X.K."/>
            <person name="Ma L."/>
            <person name="Huang J."/>
            <person name="Chen G.Z."/>
            <person name="Huang M.Z."/>
            <person name="Huang L."/>
            <person name="Peng D.H."/>
            <person name="Luo Y.B."/>
            <person name="Zou S.Q."/>
            <person name="Chen S.P."/>
            <person name="Lan S."/>
            <person name="Tsai W.C."/>
            <person name="Van de Peer Y."/>
            <person name="Liu Z.J."/>
        </authorList>
    </citation>
    <scope>NUCLEOTIDE SEQUENCE [LARGE SCALE GENOMIC DNA]</scope>
    <source>
        <strain evidence="2">Lor288</strain>
    </source>
</reference>